<dbReference type="PROSITE" id="PS51257">
    <property type="entry name" value="PROKAR_LIPOPROTEIN"/>
    <property type="match status" value="1"/>
</dbReference>
<dbReference type="PANTHER" id="PTHR24637">
    <property type="entry name" value="COLLAGEN"/>
    <property type="match status" value="1"/>
</dbReference>
<gene>
    <name evidence="5" type="ORF">TCNE_LOCUS9447</name>
</gene>
<feature type="region of interest" description="Disordered" evidence="2">
    <location>
        <begin position="292"/>
        <end position="537"/>
    </location>
</feature>
<evidence type="ECO:0000259" key="4">
    <source>
        <dbReference type="SMART" id="SM01088"/>
    </source>
</evidence>
<reference evidence="7" key="1">
    <citation type="submission" date="2016-06" db="UniProtKB">
        <authorList>
            <consortium name="WormBaseParasite"/>
        </authorList>
    </citation>
    <scope>IDENTIFICATION</scope>
</reference>
<keyword evidence="3" id="KW-1133">Transmembrane helix</keyword>
<evidence type="ECO:0000313" key="7">
    <source>
        <dbReference type="WBParaSite" id="TCNE_0000944701-mRNA-1"/>
    </source>
</evidence>
<protein>
    <submittedName>
        <fullName evidence="7">Col_cuticle_N domain-containing protein</fullName>
    </submittedName>
</protein>
<dbReference type="SMART" id="SM01088">
    <property type="entry name" value="Col_cuticle_N"/>
    <property type="match status" value="1"/>
</dbReference>
<sequence>MRDVFVWNIVCAASLSCVALSALLISLPLLFNEISSIEEQLQIERYRYTEFSNSLWKSLINQSAEIRGVGQLRRRRQYEYGAQRSKVAGYEEGSKKRKECPAGRSGKPGYPGIKGPDAVDGIPGRPGKNGEEYPIIGARAECSPCPPGQAGLVGYKGKRGPKGPPGIKGGIGSPGLSGQLGDVGEDGDYGPEGEQGLAGQKGAPGRGGAAYGRGPRGPKGELGDVGEAGYAGAKGDRGDTGPRGIMFLNSTIRNEREWNIEVHKRVGPALVPSEHRTFNSIYIHDPDLEETKESKEERVTRVNKADEDEKDRKEIQEEEVIGADGEYCPCPARPINTPGGGAGEYGSQLPQSGVGYGGYGQREQKKPPSVRPKSAPRTDSYGGENSYTVRVTNGNGRMENGRGRKPSEGNSGYGGVTNGYGEGGGLQVANPSGNGYGGGGLQVANPSGNGYGEEDGSRGRGENGNYRRGSEAGNSRGKDVYGEDSGILPKASNGHYEYLSKPGIGRYTEGGNVNKGADYYGADDTEQTNGEARGGYGQEAEVLIKNKDGSYGEESGIVPNESNIHYGEYNKLAIVGSKNGYDAEIVLKTKGKNDGYVSSNKDSSDELLDAKHSEGRGRIDDDEPRLAIQDEP</sequence>
<keyword evidence="6" id="KW-1185">Reference proteome</keyword>
<dbReference type="GO" id="GO:0042302">
    <property type="term" value="F:structural constituent of cuticle"/>
    <property type="evidence" value="ECO:0007669"/>
    <property type="project" value="InterPro"/>
</dbReference>
<evidence type="ECO:0000256" key="2">
    <source>
        <dbReference type="SAM" id="MobiDB-lite"/>
    </source>
</evidence>
<feature type="region of interest" description="Disordered" evidence="2">
    <location>
        <begin position="157"/>
        <end position="242"/>
    </location>
</feature>
<feature type="transmembrane region" description="Helical" evidence="3">
    <location>
        <begin position="7"/>
        <end position="31"/>
    </location>
</feature>
<dbReference type="InterPro" id="IPR008160">
    <property type="entry name" value="Collagen"/>
</dbReference>
<dbReference type="InterPro" id="IPR002486">
    <property type="entry name" value="Col_cuticle_N"/>
</dbReference>
<evidence type="ECO:0000313" key="6">
    <source>
        <dbReference type="Proteomes" id="UP000050794"/>
    </source>
</evidence>
<reference evidence="5 6" key="2">
    <citation type="submission" date="2018-11" db="EMBL/GenBank/DDBJ databases">
        <authorList>
            <consortium name="Pathogen Informatics"/>
        </authorList>
    </citation>
    <scope>NUCLEOTIDE SEQUENCE [LARGE SCALE GENOMIC DNA]</scope>
</reference>
<feature type="compositionally biased region" description="Gly residues" evidence="2">
    <location>
        <begin position="166"/>
        <end position="175"/>
    </location>
</feature>
<evidence type="ECO:0000313" key="5">
    <source>
        <dbReference type="EMBL" id="VDM40768.1"/>
    </source>
</evidence>
<keyword evidence="1" id="KW-0677">Repeat</keyword>
<dbReference type="PANTHER" id="PTHR24637:SF236">
    <property type="entry name" value="NEMATODE CUTICLE COLLAGEN N-TERMINAL DOMAIN-CONTAINING PROTEIN"/>
    <property type="match status" value="1"/>
</dbReference>
<dbReference type="Pfam" id="PF01484">
    <property type="entry name" value="Col_cuticle_N"/>
    <property type="match status" value="1"/>
</dbReference>
<feature type="compositionally biased region" description="Gly residues" evidence="2">
    <location>
        <begin position="202"/>
        <end position="217"/>
    </location>
</feature>
<feature type="compositionally biased region" description="Polar residues" evidence="2">
    <location>
        <begin position="383"/>
        <end position="392"/>
    </location>
</feature>
<evidence type="ECO:0000256" key="3">
    <source>
        <dbReference type="SAM" id="Phobius"/>
    </source>
</evidence>
<dbReference type="WBParaSite" id="TCNE_0000944701-mRNA-1">
    <property type="protein sequence ID" value="TCNE_0000944701-mRNA-1"/>
    <property type="gene ID" value="TCNE_0000944701"/>
</dbReference>
<organism evidence="6 7">
    <name type="scientific">Toxocara canis</name>
    <name type="common">Canine roundworm</name>
    <dbReference type="NCBI Taxonomy" id="6265"/>
    <lineage>
        <taxon>Eukaryota</taxon>
        <taxon>Metazoa</taxon>
        <taxon>Ecdysozoa</taxon>
        <taxon>Nematoda</taxon>
        <taxon>Chromadorea</taxon>
        <taxon>Rhabditida</taxon>
        <taxon>Spirurina</taxon>
        <taxon>Ascaridomorpha</taxon>
        <taxon>Ascaridoidea</taxon>
        <taxon>Toxocaridae</taxon>
        <taxon>Toxocara</taxon>
    </lineage>
</organism>
<feature type="domain" description="Nematode cuticle collagen N-terminal" evidence="4">
    <location>
        <begin position="9"/>
        <end position="59"/>
    </location>
</feature>
<feature type="compositionally biased region" description="Basic and acidic residues" evidence="2">
    <location>
        <begin position="292"/>
        <end position="315"/>
    </location>
</feature>
<dbReference type="AlphaFoldDB" id="A0A183ULS7"/>
<dbReference type="EMBL" id="UYWY01020176">
    <property type="protein sequence ID" value="VDM40768.1"/>
    <property type="molecule type" value="Genomic_DNA"/>
</dbReference>
<dbReference type="Pfam" id="PF01391">
    <property type="entry name" value="Collagen"/>
    <property type="match status" value="1"/>
</dbReference>
<name>A0A183ULS7_TOXCA</name>
<keyword evidence="3" id="KW-0812">Transmembrane</keyword>
<feature type="compositionally biased region" description="Basic and acidic residues" evidence="2">
    <location>
        <begin position="602"/>
        <end position="619"/>
    </location>
</feature>
<feature type="region of interest" description="Disordered" evidence="2">
    <location>
        <begin position="89"/>
        <end position="132"/>
    </location>
</feature>
<dbReference type="Proteomes" id="UP000050794">
    <property type="component" value="Unassembled WGS sequence"/>
</dbReference>
<evidence type="ECO:0000256" key="1">
    <source>
        <dbReference type="ARBA" id="ARBA00022737"/>
    </source>
</evidence>
<feature type="compositionally biased region" description="Gly residues" evidence="2">
    <location>
        <begin position="411"/>
        <end position="426"/>
    </location>
</feature>
<proteinExistence type="predicted"/>
<feature type="region of interest" description="Disordered" evidence="2">
    <location>
        <begin position="589"/>
        <end position="632"/>
    </location>
</feature>
<keyword evidence="3" id="KW-0472">Membrane</keyword>
<accession>A0A183ULS7</accession>